<comment type="caution">
    <text evidence="2">The sequence shown here is derived from an EMBL/GenBank/DDBJ whole genome shotgun (WGS) entry which is preliminary data.</text>
</comment>
<feature type="non-terminal residue" evidence="2">
    <location>
        <position position="68"/>
    </location>
</feature>
<keyword evidence="1" id="KW-1133">Transmembrane helix</keyword>
<evidence type="ECO:0000313" key="3">
    <source>
        <dbReference type="Proteomes" id="UP000249354"/>
    </source>
</evidence>
<reference evidence="2 3" key="2">
    <citation type="submission" date="2018-06" db="EMBL/GenBank/DDBJ databases">
        <title>Metagenomic assembly of (sub)arctic Cyanobacteria and their associated microbiome from non-axenic cultures.</title>
        <authorList>
            <person name="Baurain D."/>
        </authorList>
    </citation>
    <scope>NUCLEOTIDE SEQUENCE [LARGE SCALE GENOMIC DNA]</scope>
    <source>
        <strain evidence="2">ULC129bin1</strain>
    </source>
</reference>
<proteinExistence type="predicted"/>
<gene>
    <name evidence="2" type="ORF">DCF25_22455</name>
</gene>
<evidence type="ECO:0008006" key="4">
    <source>
        <dbReference type="Google" id="ProtNLM"/>
    </source>
</evidence>
<sequence length="68" mass="7546">MASDSPTVVLDTATSLEAYFQNELNASKLTRPMWMLWILSAGLIALDGFDFFIIGVAMPFIQRDFGLS</sequence>
<dbReference type="SUPFAM" id="SSF103473">
    <property type="entry name" value="MFS general substrate transporter"/>
    <property type="match status" value="1"/>
</dbReference>
<feature type="transmembrane region" description="Helical" evidence="1">
    <location>
        <begin position="34"/>
        <end position="61"/>
    </location>
</feature>
<name>A0A2W4V7R5_9CYAN</name>
<evidence type="ECO:0000256" key="1">
    <source>
        <dbReference type="SAM" id="Phobius"/>
    </source>
</evidence>
<organism evidence="2 3">
    <name type="scientific">Leptolyngbya foveolarum</name>
    <dbReference type="NCBI Taxonomy" id="47253"/>
    <lineage>
        <taxon>Bacteria</taxon>
        <taxon>Bacillati</taxon>
        <taxon>Cyanobacteriota</taxon>
        <taxon>Cyanophyceae</taxon>
        <taxon>Leptolyngbyales</taxon>
        <taxon>Leptolyngbyaceae</taxon>
        <taxon>Leptolyngbya group</taxon>
        <taxon>Leptolyngbya</taxon>
    </lineage>
</organism>
<evidence type="ECO:0000313" key="2">
    <source>
        <dbReference type="EMBL" id="PZO08161.1"/>
    </source>
</evidence>
<keyword evidence="1" id="KW-0472">Membrane</keyword>
<reference evidence="3" key="1">
    <citation type="submission" date="2018-04" db="EMBL/GenBank/DDBJ databases">
        <authorList>
            <person name="Cornet L."/>
        </authorList>
    </citation>
    <scope>NUCLEOTIDE SEQUENCE [LARGE SCALE GENOMIC DNA]</scope>
</reference>
<keyword evidence="1" id="KW-0812">Transmembrane</keyword>
<accession>A0A2W4V7R5</accession>
<protein>
    <recommendedName>
        <fullName evidence="4">MFS transporter</fullName>
    </recommendedName>
</protein>
<dbReference type="Proteomes" id="UP000249354">
    <property type="component" value="Unassembled WGS sequence"/>
</dbReference>
<dbReference type="InterPro" id="IPR036259">
    <property type="entry name" value="MFS_trans_sf"/>
</dbReference>
<dbReference type="AlphaFoldDB" id="A0A2W4V7R5"/>
<dbReference type="EMBL" id="QBMC01000286">
    <property type="protein sequence ID" value="PZO08161.1"/>
    <property type="molecule type" value="Genomic_DNA"/>
</dbReference>